<name>A0ABD2T3C0_9SOLN</name>
<comment type="caution">
    <text evidence="1">The sequence shown here is derived from an EMBL/GenBank/DDBJ whole genome shotgun (WGS) entry which is preliminary data.</text>
</comment>
<dbReference type="EMBL" id="JBJKTR010000013">
    <property type="protein sequence ID" value="KAL3350674.1"/>
    <property type="molecule type" value="Genomic_DNA"/>
</dbReference>
<feature type="non-terminal residue" evidence="1">
    <location>
        <position position="1"/>
    </location>
</feature>
<protein>
    <submittedName>
        <fullName evidence="1">Uncharacterized protein</fullName>
    </submittedName>
</protein>
<organism evidence="1 2">
    <name type="scientific">Solanum stoloniferum</name>
    <dbReference type="NCBI Taxonomy" id="62892"/>
    <lineage>
        <taxon>Eukaryota</taxon>
        <taxon>Viridiplantae</taxon>
        <taxon>Streptophyta</taxon>
        <taxon>Embryophyta</taxon>
        <taxon>Tracheophyta</taxon>
        <taxon>Spermatophyta</taxon>
        <taxon>Magnoliopsida</taxon>
        <taxon>eudicotyledons</taxon>
        <taxon>Gunneridae</taxon>
        <taxon>Pentapetalae</taxon>
        <taxon>asterids</taxon>
        <taxon>lamiids</taxon>
        <taxon>Solanales</taxon>
        <taxon>Solanaceae</taxon>
        <taxon>Solanoideae</taxon>
        <taxon>Solaneae</taxon>
        <taxon>Solanum</taxon>
    </lineage>
</organism>
<dbReference type="AlphaFoldDB" id="A0ABD2T3C0"/>
<dbReference type="PANTHER" id="PTHR33052">
    <property type="entry name" value="DUF4228 DOMAIN PROTEIN-RELATED"/>
    <property type="match status" value="1"/>
</dbReference>
<dbReference type="Proteomes" id="UP001627284">
    <property type="component" value="Unassembled WGS sequence"/>
</dbReference>
<dbReference type="InterPro" id="IPR025322">
    <property type="entry name" value="PADRE_dom"/>
</dbReference>
<accession>A0ABD2T3C0</accession>
<keyword evidence="2" id="KW-1185">Reference proteome</keyword>
<proteinExistence type="predicted"/>
<reference evidence="1 2" key="1">
    <citation type="submission" date="2024-05" db="EMBL/GenBank/DDBJ databases">
        <title>De novo assembly of an allotetraploid wild potato.</title>
        <authorList>
            <person name="Hosaka A.J."/>
        </authorList>
    </citation>
    <scope>NUCLEOTIDE SEQUENCE [LARGE SCALE GENOMIC DNA]</scope>
    <source>
        <tissue evidence="1">Young leaves</tissue>
    </source>
</reference>
<dbReference type="Pfam" id="PF14009">
    <property type="entry name" value="PADRE"/>
    <property type="match status" value="1"/>
</dbReference>
<evidence type="ECO:0000313" key="1">
    <source>
        <dbReference type="EMBL" id="KAL3350674.1"/>
    </source>
</evidence>
<gene>
    <name evidence="1" type="ORF">AABB24_023214</name>
</gene>
<sequence>ANSLTLSTQHTLFSQKSSVFPCFFFLSFRKKTVEMGICTSSPLMTKQNGSIMNLPVTKVAMVIQMNGKLQEFRQPITAGEILIQNPDFFLCSSEAMNVNSLVPQLAKDEILQLGQLYFLLPVSKLQTPLSLQDMCVLAVKASTALNDYCNLSNIVTGSSGILTRKFKKMHDCHTKDLNQRPEVFESPLPLQY</sequence>
<evidence type="ECO:0000313" key="2">
    <source>
        <dbReference type="Proteomes" id="UP001627284"/>
    </source>
</evidence>